<reference evidence="10 11" key="1">
    <citation type="submission" date="2019-03" db="EMBL/GenBank/DDBJ databases">
        <title>Genomic Encyclopedia of Type Strains, Phase III (KMG-III): the genomes of soil and plant-associated and newly described type strains.</title>
        <authorList>
            <person name="Whitman W."/>
        </authorList>
    </citation>
    <scope>NUCLEOTIDE SEQUENCE [LARGE SCALE GENOMIC DNA]</scope>
    <source>
        <strain evidence="10 11">CECT 7972</strain>
    </source>
</reference>
<dbReference type="GO" id="GO:0006465">
    <property type="term" value="P:signal peptide processing"/>
    <property type="evidence" value="ECO:0007669"/>
    <property type="project" value="TreeGrafter"/>
</dbReference>
<protein>
    <submittedName>
        <fullName evidence="10">Leader peptidase (Prepilin peptidase)/N-methyltransferase</fullName>
    </submittedName>
</protein>
<comment type="caution">
    <text evidence="10">The sequence shown here is derived from an EMBL/GenBank/DDBJ whole genome shotgun (WGS) entry which is preliminary data.</text>
</comment>
<feature type="transmembrane region" description="Helical" evidence="7">
    <location>
        <begin position="98"/>
        <end position="113"/>
    </location>
</feature>
<keyword evidence="6 7" id="KW-0472">Membrane</keyword>
<dbReference type="RefSeq" id="WP_133620381.1">
    <property type="nucleotide sequence ID" value="NZ_JAASUO010000001.1"/>
</dbReference>
<dbReference type="AlphaFoldDB" id="A0A4R6ZN24"/>
<name>A0A4R6ZN24_9LIST</name>
<organism evidence="10 11">
    <name type="scientific">Listeria rocourtiae</name>
    <dbReference type="NCBI Taxonomy" id="647910"/>
    <lineage>
        <taxon>Bacteria</taxon>
        <taxon>Bacillati</taxon>
        <taxon>Bacillota</taxon>
        <taxon>Bacilli</taxon>
        <taxon>Bacillales</taxon>
        <taxon>Listeriaceae</taxon>
        <taxon>Listeria</taxon>
    </lineage>
</organism>
<dbReference type="GO" id="GO:0005886">
    <property type="term" value="C:plasma membrane"/>
    <property type="evidence" value="ECO:0007669"/>
    <property type="project" value="UniProtKB-SubCell"/>
</dbReference>
<keyword evidence="10" id="KW-0489">Methyltransferase</keyword>
<dbReference type="PANTHER" id="PTHR30487:SF0">
    <property type="entry name" value="PREPILIN LEADER PEPTIDASE_N-METHYLTRANSFERASE-RELATED"/>
    <property type="match status" value="1"/>
</dbReference>
<feature type="transmembrane region" description="Helical" evidence="7">
    <location>
        <begin position="178"/>
        <end position="202"/>
    </location>
</feature>
<sequence length="247" mass="28437">MIYIILSAYSTVLASFSHVIGVNYPPRKPFLLRVSSKCDYCGEKLSGVHMLPIVSFIFLKGRTSCCNKPMSWSYLAVEVLAPLFVCILYKLYNFEDPFYLYIFIFSLLLILFVSDMFYLYIPNSILSLYLISFTVYYGYTDVSTLLQQMYQLMAGAVIFIGLYLCVKKGFGFGDIKLLILLCFFLSLKEVIFIFIVAVFSGALSMSVVSVFKRGIMMNRIPFVPFILFGFLCCPIANDFFWKFFLRQ</sequence>
<dbReference type="EMBL" id="SNZK01000004">
    <property type="protein sequence ID" value="TDR53574.1"/>
    <property type="molecule type" value="Genomic_DNA"/>
</dbReference>
<evidence type="ECO:0000313" key="11">
    <source>
        <dbReference type="Proteomes" id="UP000295558"/>
    </source>
</evidence>
<comment type="subcellular location">
    <subcellularLocation>
        <location evidence="1">Cell membrane</location>
        <topology evidence="1">Multi-pass membrane protein</topology>
    </subcellularLocation>
</comment>
<dbReference type="InterPro" id="IPR010627">
    <property type="entry name" value="Prepilin_pept_A24_N"/>
</dbReference>
<dbReference type="InterPro" id="IPR050882">
    <property type="entry name" value="Prepilin_peptidase/N-MTase"/>
</dbReference>
<dbReference type="Gene3D" id="1.20.120.1220">
    <property type="match status" value="1"/>
</dbReference>
<evidence type="ECO:0000256" key="1">
    <source>
        <dbReference type="ARBA" id="ARBA00004651"/>
    </source>
</evidence>
<feature type="transmembrane region" description="Helical" evidence="7">
    <location>
        <begin position="73"/>
        <end position="92"/>
    </location>
</feature>
<evidence type="ECO:0000256" key="5">
    <source>
        <dbReference type="ARBA" id="ARBA00022989"/>
    </source>
</evidence>
<evidence type="ECO:0000256" key="7">
    <source>
        <dbReference type="SAM" id="Phobius"/>
    </source>
</evidence>
<keyword evidence="3" id="KW-1003">Cell membrane</keyword>
<dbReference type="Proteomes" id="UP000295558">
    <property type="component" value="Unassembled WGS sequence"/>
</dbReference>
<evidence type="ECO:0000259" key="8">
    <source>
        <dbReference type="Pfam" id="PF01478"/>
    </source>
</evidence>
<evidence type="ECO:0000256" key="3">
    <source>
        <dbReference type="ARBA" id="ARBA00022475"/>
    </source>
</evidence>
<evidence type="ECO:0000259" key="9">
    <source>
        <dbReference type="Pfam" id="PF06750"/>
    </source>
</evidence>
<dbReference type="InterPro" id="IPR000045">
    <property type="entry name" value="Prepilin_IV_endopep_pep"/>
</dbReference>
<comment type="similarity">
    <text evidence="2">Belongs to the peptidase A24 family.</text>
</comment>
<dbReference type="PANTHER" id="PTHR30487">
    <property type="entry name" value="TYPE 4 PREPILIN-LIKE PROTEINS LEADER PEPTIDE-PROCESSING ENZYME"/>
    <property type="match status" value="1"/>
</dbReference>
<dbReference type="Pfam" id="PF01478">
    <property type="entry name" value="Peptidase_A24"/>
    <property type="match status" value="1"/>
</dbReference>
<feature type="domain" description="Prepilin type IV endopeptidase peptidase" evidence="8">
    <location>
        <begin position="102"/>
        <end position="203"/>
    </location>
</feature>
<feature type="transmembrane region" description="Helical" evidence="7">
    <location>
        <begin position="222"/>
        <end position="241"/>
    </location>
</feature>
<keyword evidence="4 7" id="KW-0812">Transmembrane</keyword>
<evidence type="ECO:0000256" key="6">
    <source>
        <dbReference type="ARBA" id="ARBA00023136"/>
    </source>
</evidence>
<keyword evidence="11" id="KW-1185">Reference proteome</keyword>
<evidence type="ECO:0000256" key="4">
    <source>
        <dbReference type="ARBA" id="ARBA00022692"/>
    </source>
</evidence>
<keyword evidence="10" id="KW-0808">Transferase</keyword>
<feature type="transmembrane region" description="Helical" evidence="7">
    <location>
        <begin position="145"/>
        <end position="166"/>
    </location>
</feature>
<dbReference type="GO" id="GO:0008168">
    <property type="term" value="F:methyltransferase activity"/>
    <property type="evidence" value="ECO:0007669"/>
    <property type="project" value="UniProtKB-KW"/>
</dbReference>
<dbReference type="Pfam" id="PF06750">
    <property type="entry name" value="A24_N_bact"/>
    <property type="match status" value="1"/>
</dbReference>
<gene>
    <name evidence="10" type="ORF">DFP96_104165</name>
</gene>
<dbReference type="GO" id="GO:0004190">
    <property type="term" value="F:aspartic-type endopeptidase activity"/>
    <property type="evidence" value="ECO:0007669"/>
    <property type="project" value="InterPro"/>
</dbReference>
<feature type="domain" description="Prepilin peptidase A24 N-terminal" evidence="9">
    <location>
        <begin position="10"/>
        <end position="89"/>
    </location>
</feature>
<proteinExistence type="inferred from homology"/>
<evidence type="ECO:0000313" key="10">
    <source>
        <dbReference type="EMBL" id="TDR53574.1"/>
    </source>
</evidence>
<dbReference type="GO" id="GO:0032259">
    <property type="term" value="P:methylation"/>
    <property type="evidence" value="ECO:0007669"/>
    <property type="project" value="UniProtKB-KW"/>
</dbReference>
<evidence type="ECO:0000256" key="2">
    <source>
        <dbReference type="ARBA" id="ARBA00005801"/>
    </source>
</evidence>
<dbReference type="OrthoDB" id="9789291at2"/>
<keyword evidence="5 7" id="KW-1133">Transmembrane helix</keyword>
<accession>A0A4R6ZN24</accession>